<proteinExistence type="predicted"/>
<gene>
    <name evidence="1" type="ORF">QFC21_006065</name>
</gene>
<accession>A0ACC2V4F4</accession>
<organism evidence="1 2">
    <name type="scientific">Naganishia friedmannii</name>
    <dbReference type="NCBI Taxonomy" id="89922"/>
    <lineage>
        <taxon>Eukaryota</taxon>
        <taxon>Fungi</taxon>
        <taxon>Dikarya</taxon>
        <taxon>Basidiomycota</taxon>
        <taxon>Agaricomycotina</taxon>
        <taxon>Tremellomycetes</taxon>
        <taxon>Filobasidiales</taxon>
        <taxon>Filobasidiaceae</taxon>
        <taxon>Naganishia</taxon>
    </lineage>
</organism>
<reference evidence="1" key="1">
    <citation type="submission" date="2023-04" db="EMBL/GenBank/DDBJ databases">
        <title>Draft Genome sequencing of Naganishia species isolated from polar environments using Oxford Nanopore Technology.</title>
        <authorList>
            <person name="Leo P."/>
            <person name="Venkateswaran K."/>
        </authorList>
    </citation>
    <scope>NUCLEOTIDE SEQUENCE</scope>
    <source>
        <strain evidence="1">MNA-CCFEE 5423</strain>
    </source>
</reference>
<evidence type="ECO:0000313" key="1">
    <source>
        <dbReference type="EMBL" id="KAJ9094239.1"/>
    </source>
</evidence>
<protein>
    <submittedName>
        <fullName evidence="1">Uncharacterized protein</fullName>
    </submittedName>
</protein>
<dbReference type="Proteomes" id="UP001227268">
    <property type="component" value="Unassembled WGS sequence"/>
</dbReference>
<evidence type="ECO:0000313" key="2">
    <source>
        <dbReference type="Proteomes" id="UP001227268"/>
    </source>
</evidence>
<comment type="caution">
    <text evidence="1">The sequence shown here is derived from an EMBL/GenBank/DDBJ whole genome shotgun (WGS) entry which is preliminary data.</text>
</comment>
<keyword evidence="2" id="KW-1185">Reference proteome</keyword>
<dbReference type="EMBL" id="JASBWT010000026">
    <property type="protein sequence ID" value="KAJ9094239.1"/>
    <property type="molecule type" value="Genomic_DNA"/>
</dbReference>
<name>A0ACC2V4F4_9TREE</name>
<sequence>MKFTLSNFIRSQFTAVPQVTCPDLTGRVVIVTGSNTGLGYEAAKTFARHNPSRLILAVRNTLAGNKAAQEIVQAHGGKCTVPEIWELDLGQLQSVREFGVRVYRELERLDVFFPINNIANSLLSVLLITILRKTAHLPPLPHSPNFKPHLSIVSSAVHYWIYGVLPGMKEGRKDTLQCFQEEELFVPSARYNETKAVNIMNAFILADLLGSEVIVNAVHPGLCHSGLMRESVGINGCLIGLLKLIGARSTEAGARNLVWAGTQDMSIGAYIHDCQVLEPSDFVLSTQGREIGAEIWDEMKVIWKEKVNVDADAIIKAAFLDPISMKRGELQM</sequence>